<feature type="domain" description="HTH tetR-type" evidence="3">
    <location>
        <begin position="13"/>
        <end position="73"/>
    </location>
</feature>
<dbReference type="InterPro" id="IPR009057">
    <property type="entry name" value="Homeodomain-like_sf"/>
</dbReference>
<dbReference type="PANTHER" id="PTHR43479:SF11">
    <property type="entry name" value="ACREF_ENVCD OPERON REPRESSOR-RELATED"/>
    <property type="match status" value="1"/>
</dbReference>
<proteinExistence type="predicted"/>
<accession>A0ABV0EWD7</accession>
<comment type="caution">
    <text evidence="4">The sequence shown here is derived from an EMBL/GenBank/DDBJ whole genome shotgun (WGS) entry which is preliminary data.</text>
</comment>
<dbReference type="PROSITE" id="PS50977">
    <property type="entry name" value="HTH_TETR_2"/>
    <property type="match status" value="1"/>
</dbReference>
<dbReference type="Pfam" id="PF22604">
    <property type="entry name" value="TetR_HI_0893_C"/>
    <property type="match status" value="1"/>
</dbReference>
<protein>
    <recommendedName>
        <fullName evidence="3">HTH tetR-type domain-containing protein</fullName>
    </recommendedName>
</protein>
<feature type="DNA-binding region" description="H-T-H motif" evidence="2">
    <location>
        <begin position="36"/>
        <end position="55"/>
    </location>
</feature>
<dbReference type="Proteomes" id="UP000664357">
    <property type="component" value="Unassembled WGS sequence"/>
</dbReference>
<dbReference type="Pfam" id="PF00440">
    <property type="entry name" value="TetR_N"/>
    <property type="match status" value="1"/>
</dbReference>
<dbReference type="PRINTS" id="PR00455">
    <property type="entry name" value="HTHTETR"/>
</dbReference>
<reference evidence="4 5" key="1">
    <citation type="submission" date="2021-03" db="EMBL/GenBank/DDBJ databases">
        <authorList>
            <person name="Gilmore M.S."/>
            <person name="Schwartzman J."/>
            <person name="Van Tyne D."/>
            <person name="Martin M."/>
            <person name="Earl A.M."/>
            <person name="Manson A.L."/>
            <person name="Straub T."/>
            <person name="Salamzade R."/>
            <person name="Saavedra J."/>
            <person name="Lebreton F."/>
            <person name="Prichula J."/>
            <person name="Schaufler K."/>
            <person name="Gaca A."/>
            <person name="Sgardioli B."/>
            <person name="Wagenaar J."/>
            <person name="Strong T."/>
        </authorList>
    </citation>
    <scope>NUCLEOTIDE SEQUENCE [LARGE SCALE GENOMIC DNA]</scope>
    <source>
        <strain evidence="4 5">665A</strain>
    </source>
</reference>
<dbReference type="EMBL" id="JAFREL020000003">
    <property type="protein sequence ID" value="MEO1771888.1"/>
    <property type="molecule type" value="Genomic_DNA"/>
</dbReference>
<gene>
    <name evidence="4" type="ORF">JZO67_003870</name>
</gene>
<evidence type="ECO:0000313" key="5">
    <source>
        <dbReference type="Proteomes" id="UP000664357"/>
    </source>
</evidence>
<dbReference type="InterPro" id="IPR054422">
    <property type="entry name" value="TetR-like_HI_0893_C"/>
</dbReference>
<dbReference type="InterPro" id="IPR001647">
    <property type="entry name" value="HTH_TetR"/>
</dbReference>
<dbReference type="PANTHER" id="PTHR43479">
    <property type="entry name" value="ACREF/ENVCD OPERON REPRESSOR-RELATED"/>
    <property type="match status" value="1"/>
</dbReference>
<dbReference type="InterPro" id="IPR050624">
    <property type="entry name" value="HTH-type_Tx_Regulator"/>
</dbReference>
<dbReference type="Gene3D" id="1.10.357.10">
    <property type="entry name" value="Tetracycline Repressor, domain 2"/>
    <property type="match status" value="1"/>
</dbReference>
<sequence>MIVYYRNMRKKDFTKRDNIIHAAMDLINERGFSDTPMSQIAKKANVSAATIYVYFDNKEDLINKLYYHAKKKMRDYVLSDYDENAPIEERYRQYLKKFIQFLMNNPQEFLFIEQFQSSPLLNEEVSESISELFQQFHSIYDEGKQDKIFKDVNTAVIAGFTINPAMQFVKDYYSEALALNESMIEEIIQMSWDAVKY</sequence>
<evidence type="ECO:0000256" key="1">
    <source>
        <dbReference type="ARBA" id="ARBA00023125"/>
    </source>
</evidence>
<keyword evidence="1 2" id="KW-0238">DNA-binding</keyword>
<evidence type="ECO:0000313" key="4">
    <source>
        <dbReference type="EMBL" id="MEO1771888.1"/>
    </source>
</evidence>
<keyword evidence="5" id="KW-1185">Reference proteome</keyword>
<dbReference type="SUPFAM" id="SSF46689">
    <property type="entry name" value="Homeodomain-like"/>
    <property type="match status" value="1"/>
</dbReference>
<organism evidence="4 5">
    <name type="scientific">Candidatus Enterococcus ferrettii</name>
    <dbReference type="NCBI Taxonomy" id="2815324"/>
    <lineage>
        <taxon>Bacteria</taxon>
        <taxon>Bacillati</taxon>
        <taxon>Bacillota</taxon>
        <taxon>Bacilli</taxon>
        <taxon>Lactobacillales</taxon>
        <taxon>Enterococcaceae</taxon>
        <taxon>Enterococcus</taxon>
    </lineage>
</organism>
<evidence type="ECO:0000256" key="2">
    <source>
        <dbReference type="PROSITE-ProRule" id="PRU00335"/>
    </source>
</evidence>
<name>A0ABV0EWD7_9ENTE</name>
<reference evidence="4 5" key="2">
    <citation type="submission" date="2024-02" db="EMBL/GenBank/DDBJ databases">
        <title>The Genome Sequence of Enterococcus sp. DIV0159.</title>
        <authorList>
            <person name="Earl A."/>
            <person name="Manson A."/>
            <person name="Gilmore M."/>
            <person name="Sanders J."/>
            <person name="Shea T."/>
            <person name="Howe W."/>
            <person name="Livny J."/>
            <person name="Cuomo C."/>
            <person name="Neafsey D."/>
            <person name="Birren B."/>
        </authorList>
    </citation>
    <scope>NUCLEOTIDE SEQUENCE [LARGE SCALE GENOMIC DNA]</scope>
    <source>
        <strain evidence="4 5">665A</strain>
    </source>
</reference>
<evidence type="ECO:0000259" key="3">
    <source>
        <dbReference type="PROSITE" id="PS50977"/>
    </source>
</evidence>